<dbReference type="Pfam" id="PF25872">
    <property type="entry name" value="HTH_77"/>
    <property type="match status" value="1"/>
</dbReference>
<accession>A0A318S985</accession>
<dbReference type="AlphaFoldDB" id="A0A318S985"/>
<dbReference type="EMBL" id="QJSX01000012">
    <property type="protein sequence ID" value="PYE52767.1"/>
    <property type="molecule type" value="Genomic_DNA"/>
</dbReference>
<dbReference type="Gene3D" id="3.40.50.300">
    <property type="entry name" value="P-loop containing nucleotide triphosphate hydrolases"/>
    <property type="match status" value="1"/>
</dbReference>
<dbReference type="InterPro" id="IPR016032">
    <property type="entry name" value="Sig_transdc_resp-reg_C-effctor"/>
</dbReference>
<gene>
    <name evidence="3" type="ORF">DES52_11288</name>
</gene>
<dbReference type="SMART" id="SM00421">
    <property type="entry name" value="HTH_LUXR"/>
    <property type="match status" value="1"/>
</dbReference>
<evidence type="ECO:0000313" key="3">
    <source>
        <dbReference type="EMBL" id="PYE52767.1"/>
    </source>
</evidence>
<comment type="caution">
    <text evidence="3">The sequence shown here is derived from an EMBL/GenBank/DDBJ whole genome shotgun (WGS) entry which is preliminary data.</text>
</comment>
<proteinExistence type="predicted"/>
<dbReference type="SUPFAM" id="SSF52540">
    <property type="entry name" value="P-loop containing nucleoside triphosphate hydrolases"/>
    <property type="match status" value="1"/>
</dbReference>
<dbReference type="OrthoDB" id="9787019at2"/>
<protein>
    <submittedName>
        <fullName evidence="3">Putative ATPase</fullName>
    </submittedName>
</protein>
<evidence type="ECO:0000259" key="2">
    <source>
        <dbReference type="PROSITE" id="PS50043"/>
    </source>
</evidence>
<sequence length="783" mass="83758">MSMSPRVRLSEPLIGRADEQAELRALLANRSVRLVTLTGPGGVGKTCLANAVLGDVRDLFADGAYHVPLEDVREAADVQVAVASALGLEGPGSWAAIGDALEARQVLLVLDNFEHLTSAADLLPSLLARAPSVKLLVTSRAPLRLSAERQYLVRPLLVPAPTLAPSAVLAFDAVRLFVERARSVRADLDLGEANASVLGEIARQLDGLPLALELAAARLRLFSPAELLERLERPLALLTTGHRDAPARHRTLHSTIQWSVQLLSPVARRVFARLAVFAGSFTLEAAEEVGGAGEDALDALTSLVEGSLVQVVAQGASTRLRLLEPLRAFAGALLDEVNERGATAERHAAYYLRSCETLEPDLHGPGQARALAVLESEEGNVRAALAFAGSRGLGDVTARFCAALWFYWWLRARHQESRRYFDAALQELDELPSLVRARLLLAAGSNDYLQGQLRQAMTRCEACLHLLDHFAAVTPEEARTVERTRTVALLGVGLCALDLGEAARAQRDLGEARTRALAWRGSSDAVAAAQALGRLALARGEREAARAWFEATVREARALAVANSEASGLQGLGLCHLPDAPASAYDALTRALTLAESVGDARVVASAFEGLALVGLVEKRGEEALALFGSVEGWRDALSLRRTSVEHTAYAAFLDAARATSAGAFDAAWQAGARLSPEDAWTRLRAALRPDSSDGDRAPPSNAAENERLEGERDLLLDLTPREREVLELVARGLTNRQVAAALQLSVHTVAAHVRSVFSKLDVQTRTGAVRAAIARGWLGAPR</sequence>
<dbReference type="GO" id="GO:0003677">
    <property type="term" value="F:DNA binding"/>
    <property type="evidence" value="ECO:0007669"/>
    <property type="project" value="InterPro"/>
</dbReference>
<dbReference type="Proteomes" id="UP000248326">
    <property type="component" value="Unassembled WGS sequence"/>
</dbReference>
<dbReference type="PROSITE" id="PS50043">
    <property type="entry name" value="HTH_LUXR_2"/>
    <property type="match status" value="1"/>
</dbReference>
<dbReference type="PRINTS" id="PR00038">
    <property type="entry name" value="HTHLUXR"/>
</dbReference>
<organism evidence="3 4">
    <name type="scientific">Deinococcus yavapaiensis KR-236</name>
    <dbReference type="NCBI Taxonomy" id="694435"/>
    <lineage>
        <taxon>Bacteria</taxon>
        <taxon>Thermotogati</taxon>
        <taxon>Deinococcota</taxon>
        <taxon>Deinococci</taxon>
        <taxon>Deinococcales</taxon>
        <taxon>Deinococcaceae</taxon>
        <taxon>Deinococcus</taxon>
    </lineage>
</organism>
<dbReference type="GO" id="GO:0006355">
    <property type="term" value="P:regulation of DNA-templated transcription"/>
    <property type="evidence" value="ECO:0007669"/>
    <property type="project" value="InterPro"/>
</dbReference>
<dbReference type="Gene3D" id="1.25.40.10">
    <property type="entry name" value="Tetratricopeptide repeat domain"/>
    <property type="match status" value="1"/>
</dbReference>
<name>A0A318S985_9DEIO</name>
<dbReference type="InterPro" id="IPR000792">
    <property type="entry name" value="Tscrpt_reg_LuxR_C"/>
</dbReference>
<dbReference type="InterPro" id="IPR011990">
    <property type="entry name" value="TPR-like_helical_dom_sf"/>
</dbReference>
<dbReference type="CDD" id="cd06170">
    <property type="entry name" value="LuxR_C_like"/>
    <property type="match status" value="1"/>
</dbReference>
<evidence type="ECO:0000313" key="4">
    <source>
        <dbReference type="Proteomes" id="UP000248326"/>
    </source>
</evidence>
<dbReference type="SUPFAM" id="SSF48452">
    <property type="entry name" value="TPR-like"/>
    <property type="match status" value="1"/>
</dbReference>
<dbReference type="PRINTS" id="PR00364">
    <property type="entry name" value="DISEASERSIST"/>
</dbReference>
<dbReference type="InterPro" id="IPR036388">
    <property type="entry name" value="WH-like_DNA-bd_sf"/>
</dbReference>
<feature type="region of interest" description="Disordered" evidence="1">
    <location>
        <begin position="689"/>
        <end position="710"/>
    </location>
</feature>
<dbReference type="RefSeq" id="WP_110887653.1">
    <property type="nucleotide sequence ID" value="NZ_QJSX01000012.1"/>
</dbReference>
<evidence type="ECO:0000256" key="1">
    <source>
        <dbReference type="SAM" id="MobiDB-lite"/>
    </source>
</evidence>
<dbReference type="SUPFAM" id="SSF46894">
    <property type="entry name" value="C-terminal effector domain of the bipartite response regulators"/>
    <property type="match status" value="1"/>
</dbReference>
<dbReference type="PANTHER" id="PTHR47691">
    <property type="entry name" value="REGULATOR-RELATED"/>
    <property type="match status" value="1"/>
</dbReference>
<feature type="domain" description="HTH luxR-type" evidence="2">
    <location>
        <begin position="712"/>
        <end position="777"/>
    </location>
</feature>
<keyword evidence="4" id="KW-1185">Reference proteome</keyword>
<dbReference type="Pfam" id="PF00196">
    <property type="entry name" value="GerE"/>
    <property type="match status" value="1"/>
</dbReference>
<dbReference type="Gene3D" id="1.10.10.10">
    <property type="entry name" value="Winged helix-like DNA-binding domain superfamily/Winged helix DNA-binding domain"/>
    <property type="match status" value="1"/>
</dbReference>
<dbReference type="PROSITE" id="PS00622">
    <property type="entry name" value="HTH_LUXR_1"/>
    <property type="match status" value="1"/>
</dbReference>
<dbReference type="InterPro" id="IPR027417">
    <property type="entry name" value="P-loop_NTPase"/>
</dbReference>
<reference evidence="3 4" key="1">
    <citation type="submission" date="2018-06" db="EMBL/GenBank/DDBJ databases">
        <title>Genomic Encyclopedia of Type Strains, Phase IV (KMG-IV): sequencing the most valuable type-strain genomes for metagenomic binning, comparative biology and taxonomic classification.</title>
        <authorList>
            <person name="Goeker M."/>
        </authorList>
    </citation>
    <scope>NUCLEOTIDE SEQUENCE [LARGE SCALE GENOMIC DNA]</scope>
    <source>
        <strain evidence="3 4">DSM 18048</strain>
    </source>
</reference>
<dbReference type="PANTHER" id="PTHR47691:SF3">
    <property type="entry name" value="HTH-TYPE TRANSCRIPTIONAL REGULATOR RV0890C-RELATED"/>
    <property type="match status" value="1"/>
</dbReference>
<dbReference type="InterPro" id="IPR058852">
    <property type="entry name" value="HTH_77"/>
</dbReference>